<dbReference type="EMBL" id="JAYKXP010000006">
    <property type="protein sequence ID" value="KAK7056987.1"/>
    <property type="molecule type" value="Genomic_DNA"/>
</dbReference>
<dbReference type="AlphaFoldDB" id="A0AAW0DY28"/>
<comment type="caution">
    <text evidence="2">The sequence shown here is derived from an EMBL/GenBank/DDBJ whole genome shotgun (WGS) entry which is preliminary data.</text>
</comment>
<keyword evidence="3" id="KW-1185">Reference proteome</keyword>
<protein>
    <submittedName>
        <fullName evidence="2">Uncharacterized protein</fullName>
    </submittedName>
</protein>
<dbReference type="Proteomes" id="UP001383192">
    <property type="component" value="Unassembled WGS sequence"/>
</dbReference>
<evidence type="ECO:0000313" key="3">
    <source>
        <dbReference type="Proteomes" id="UP001383192"/>
    </source>
</evidence>
<reference evidence="2 3" key="1">
    <citation type="submission" date="2024-01" db="EMBL/GenBank/DDBJ databases">
        <title>A draft genome for a cacao thread blight-causing isolate of Paramarasmius palmivorus.</title>
        <authorList>
            <person name="Baruah I.K."/>
            <person name="Bukari Y."/>
            <person name="Amoako-Attah I."/>
            <person name="Meinhardt L.W."/>
            <person name="Bailey B.A."/>
            <person name="Cohen S.P."/>
        </authorList>
    </citation>
    <scope>NUCLEOTIDE SEQUENCE [LARGE SCALE GENOMIC DNA]</scope>
    <source>
        <strain evidence="2 3">GH-12</strain>
    </source>
</reference>
<proteinExistence type="predicted"/>
<evidence type="ECO:0000313" key="2">
    <source>
        <dbReference type="EMBL" id="KAK7056987.1"/>
    </source>
</evidence>
<feature type="region of interest" description="Disordered" evidence="1">
    <location>
        <begin position="1"/>
        <end position="173"/>
    </location>
</feature>
<sequence>MPKKHQRKTISSTFSPEDQPHRPPGTSATNRRKDQLLVAKEPPPTHYISDSSDEDLGEPLQATSAPSPDQLDSFQTPQTTRQDNKATILKPLSILPSHARAKSPRPEAGSSRSSPIECYDDDGDEDERPKPTGLVQQRVHDIEKNSGPRLNLLHAQNPGPKKTAKERMRSKQVGKTFEEVITTSPRHPSEPNDPVATSSTAFIHIDKGKGKEPARKPPVDDTIILPVEEWCLGKLYMPNQCIILYEPDRPAFSVAYEDVTEMARFGLLKEVQV</sequence>
<gene>
    <name evidence="2" type="ORF">VNI00_002705</name>
</gene>
<name>A0AAW0DY28_9AGAR</name>
<accession>A0AAW0DY28</accession>
<feature type="compositionally biased region" description="Polar residues" evidence="1">
    <location>
        <begin position="61"/>
        <end position="81"/>
    </location>
</feature>
<evidence type="ECO:0000256" key="1">
    <source>
        <dbReference type="SAM" id="MobiDB-lite"/>
    </source>
</evidence>
<organism evidence="2 3">
    <name type="scientific">Paramarasmius palmivorus</name>
    <dbReference type="NCBI Taxonomy" id="297713"/>
    <lineage>
        <taxon>Eukaryota</taxon>
        <taxon>Fungi</taxon>
        <taxon>Dikarya</taxon>
        <taxon>Basidiomycota</taxon>
        <taxon>Agaricomycotina</taxon>
        <taxon>Agaricomycetes</taxon>
        <taxon>Agaricomycetidae</taxon>
        <taxon>Agaricales</taxon>
        <taxon>Marasmiineae</taxon>
        <taxon>Marasmiaceae</taxon>
        <taxon>Paramarasmius</taxon>
    </lineage>
</organism>